<feature type="transmembrane region" description="Helical" evidence="1">
    <location>
        <begin position="92"/>
        <end position="116"/>
    </location>
</feature>
<evidence type="ECO:0000256" key="1">
    <source>
        <dbReference type="SAM" id="Phobius"/>
    </source>
</evidence>
<feature type="transmembrane region" description="Helical" evidence="1">
    <location>
        <begin position="195"/>
        <end position="215"/>
    </location>
</feature>
<evidence type="ECO:0000313" key="2">
    <source>
        <dbReference type="EMBL" id="GBR72988.1"/>
    </source>
</evidence>
<reference evidence="2 3" key="1">
    <citation type="journal article" date="2019" name="ISME J.">
        <title>Genome analyses of uncultured TG2/ZB3 bacteria in 'Margulisbacteria' specifically attached to ectosymbiotic spirochetes of protists in the termite gut.</title>
        <authorList>
            <person name="Utami Y.D."/>
            <person name="Kuwahara H."/>
            <person name="Igai K."/>
            <person name="Murakami T."/>
            <person name="Sugaya K."/>
            <person name="Morikawa T."/>
            <person name="Nagura Y."/>
            <person name="Yuki M."/>
            <person name="Deevong P."/>
            <person name="Inoue T."/>
            <person name="Kihara K."/>
            <person name="Lo N."/>
            <person name="Yamada A."/>
            <person name="Ohkuma M."/>
            <person name="Hongoh Y."/>
        </authorList>
    </citation>
    <scope>NUCLEOTIDE SEQUENCE [LARGE SCALE GENOMIC DNA]</scope>
    <source>
        <strain evidence="2">NkOx7-01</strain>
    </source>
</reference>
<dbReference type="PANTHER" id="PTHR42867:SF1">
    <property type="entry name" value="MEMBRANE PROTEIN-RELATED"/>
    <property type="match status" value="1"/>
</dbReference>
<dbReference type="EMBL" id="BGZN01000004">
    <property type="protein sequence ID" value="GBR72988.1"/>
    <property type="molecule type" value="Genomic_DNA"/>
</dbReference>
<feature type="transmembrane region" description="Helical" evidence="1">
    <location>
        <begin position="51"/>
        <end position="71"/>
    </location>
</feature>
<comment type="caution">
    <text evidence="2">The sequence shown here is derived from an EMBL/GenBank/DDBJ whole genome shotgun (WGS) entry which is preliminary data.</text>
</comment>
<organism evidence="2 3">
    <name type="scientific">Termititenax aidoneus</name>
    <dbReference type="NCBI Taxonomy" id="2218524"/>
    <lineage>
        <taxon>Bacteria</taxon>
        <taxon>Bacillati</taxon>
        <taxon>Candidatus Margulisiibacteriota</taxon>
        <taxon>Candidatus Termititenacia</taxon>
        <taxon>Candidatus Termititenacales</taxon>
        <taxon>Candidatus Termititenacaceae</taxon>
        <taxon>Candidatus Termititenax</taxon>
    </lineage>
</organism>
<dbReference type="Pfam" id="PF07136">
    <property type="entry name" value="DUF1385"/>
    <property type="match status" value="1"/>
</dbReference>
<keyword evidence="1" id="KW-0812">Transmembrane</keyword>
<evidence type="ECO:0000313" key="3">
    <source>
        <dbReference type="Proteomes" id="UP000269352"/>
    </source>
</evidence>
<keyword evidence="1" id="KW-0472">Membrane</keyword>
<keyword evidence="1" id="KW-1133">Transmembrane helix</keyword>
<dbReference type="Proteomes" id="UP000269352">
    <property type="component" value="Unassembled WGS sequence"/>
</dbReference>
<proteinExistence type="predicted"/>
<feature type="transmembrane region" description="Helical" evidence="1">
    <location>
        <begin position="128"/>
        <end position="151"/>
    </location>
</feature>
<dbReference type="InterPro" id="IPR010787">
    <property type="entry name" value="DUF1385"/>
</dbReference>
<keyword evidence="3" id="KW-1185">Reference proteome</keyword>
<name>A0A388T9S7_TERA1</name>
<dbReference type="PANTHER" id="PTHR42867">
    <property type="entry name" value="MEMBRANE PROTEIN-RELATED"/>
    <property type="match status" value="1"/>
</dbReference>
<accession>A0A388T9S7</accession>
<gene>
    <name evidence="2" type="ORF">NO1_0444</name>
</gene>
<sequence>MSGKELLGGQALIEGVMMKGSQALGYAVYAPHGRLVVERQEYTPWKKKFPFLGWVFLRGFFNLIEMLNLGVKALDFSLRVAMSEESAKQSKYEMPVSLAFSFLLTFGLFIFLPAFFFARLQNVFSNVLLLNLLEGSARILIFIIFLLVVGFSRDMARVFGFHGAEHKTVHAYEAGEKLTVENVQKYSTLHPRCGTSFLLVVFVVSIIVLALFGRTALLSRLLIKLLMLPVVAGLSYELVRLVCRLPKFLTNIILGPGLLLQYLTTRQPDAQMVAAAIAALEAAKGIE</sequence>
<dbReference type="AlphaFoldDB" id="A0A388T9S7"/>
<protein>
    <submittedName>
        <fullName evidence="2">Protein DUF1385</fullName>
    </submittedName>
</protein>